<feature type="region of interest" description="Disordered" evidence="1">
    <location>
        <begin position="1"/>
        <end position="24"/>
    </location>
</feature>
<protein>
    <recommendedName>
        <fullName evidence="4">Chromo domain-containing protein</fullName>
    </recommendedName>
</protein>
<dbReference type="OrthoDB" id="6473240at2759"/>
<dbReference type="AlphaFoldDB" id="A0A8X6UJS6"/>
<evidence type="ECO:0000313" key="3">
    <source>
        <dbReference type="Proteomes" id="UP000887013"/>
    </source>
</evidence>
<comment type="caution">
    <text evidence="2">The sequence shown here is derived from an EMBL/GenBank/DDBJ whole genome shotgun (WGS) entry which is preliminary data.</text>
</comment>
<evidence type="ECO:0000313" key="2">
    <source>
        <dbReference type="EMBL" id="GFU41420.1"/>
    </source>
</evidence>
<feature type="compositionally biased region" description="Basic and acidic residues" evidence="1">
    <location>
        <begin position="105"/>
        <end position="119"/>
    </location>
</feature>
<feature type="region of interest" description="Disordered" evidence="1">
    <location>
        <begin position="58"/>
        <end position="122"/>
    </location>
</feature>
<sequence>MIPLNIDLSDDERTMPRDNDPDLTMPCDRVFREENMVLPSITLVKNSGKENCWKIKKKRKNLQESAPPASLQTHGGSPSFSFHPVTGSLNEALSNTSTLPSTSSKRNESNNEKRAESVRGNHYQNGKQYIVVKWVNNDSEEHVEMSKATPDIIELWEKHLESFG</sequence>
<accession>A0A8X6UJS6</accession>
<feature type="compositionally biased region" description="Basic and acidic residues" evidence="1">
    <location>
        <begin position="11"/>
        <end position="20"/>
    </location>
</feature>
<organism evidence="2 3">
    <name type="scientific">Nephila pilipes</name>
    <name type="common">Giant wood spider</name>
    <name type="synonym">Nephila maculata</name>
    <dbReference type="NCBI Taxonomy" id="299642"/>
    <lineage>
        <taxon>Eukaryota</taxon>
        <taxon>Metazoa</taxon>
        <taxon>Ecdysozoa</taxon>
        <taxon>Arthropoda</taxon>
        <taxon>Chelicerata</taxon>
        <taxon>Arachnida</taxon>
        <taxon>Araneae</taxon>
        <taxon>Araneomorphae</taxon>
        <taxon>Entelegynae</taxon>
        <taxon>Araneoidea</taxon>
        <taxon>Nephilidae</taxon>
        <taxon>Nephila</taxon>
    </lineage>
</organism>
<evidence type="ECO:0008006" key="4">
    <source>
        <dbReference type="Google" id="ProtNLM"/>
    </source>
</evidence>
<proteinExistence type="predicted"/>
<dbReference type="EMBL" id="BMAW01085102">
    <property type="protein sequence ID" value="GFU41420.1"/>
    <property type="molecule type" value="Genomic_DNA"/>
</dbReference>
<reference evidence="2" key="1">
    <citation type="submission" date="2020-08" db="EMBL/GenBank/DDBJ databases">
        <title>Multicomponent nature underlies the extraordinary mechanical properties of spider dragline silk.</title>
        <authorList>
            <person name="Kono N."/>
            <person name="Nakamura H."/>
            <person name="Mori M."/>
            <person name="Yoshida Y."/>
            <person name="Ohtoshi R."/>
            <person name="Malay A.D."/>
            <person name="Moran D.A.P."/>
            <person name="Tomita M."/>
            <person name="Numata K."/>
            <person name="Arakawa K."/>
        </authorList>
    </citation>
    <scope>NUCLEOTIDE SEQUENCE</scope>
</reference>
<feature type="compositionally biased region" description="Low complexity" evidence="1">
    <location>
        <begin position="93"/>
        <end position="104"/>
    </location>
</feature>
<name>A0A8X6UJS6_NEPPI</name>
<keyword evidence="3" id="KW-1185">Reference proteome</keyword>
<feature type="compositionally biased region" description="Polar residues" evidence="1">
    <location>
        <begin position="70"/>
        <end position="80"/>
    </location>
</feature>
<gene>
    <name evidence="2" type="ORF">NPIL_199781</name>
</gene>
<dbReference type="Proteomes" id="UP000887013">
    <property type="component" value="Unassembled WGS sequence"/>
</dbReference>
<evidence type="ECO:0000256" key="1">
    <source>
        <dbReference type="SAM" id="MobiDB-lite"/>
    </source>
</evidence>